<dbReference type="EMBL" id="ML978125">
    <property type="protein sequence ID" value="KAF2099956.1"/>
    <property type="molecule type" value="Genomic_DNA"/>
</dbReference>
<comment type="caution">
    <text evidence="2">The sequence shown here is derived from an EMBL/GenBank/DDBJ whole genome shotgun (WGS) entry which is preliminary data.</text>
</comment>
<gene>
    <name evidence="2" type="ORF">NA57DRAFT_55887</name>
</gene>
<keyword evidence="3" id="KW-1185">Reference proteome</keyword>
<proteinExistence type="predicted"/>
<dbReference type="Proteomes" id="UP000799772">
    <property type="component" value="Unassembled WGS sequence"/>
</dbReference>
<dbReference type="PANTHER" id="PTHR33112:SF16">
    <property type="entry name" value="HETEROKARYON INCOMPATIBILITY DOMAIN-CONTAINING PROTEIN"/>
    <property type="match status" value="1"/>
</dbReference>
<reference evidence="2" key="1">
    <citation type="journal article" date="2020" name="Stud. Mycol.">
        <title>101 Dothideomycetes genomes: a test case for predicting lifestyles and emergence of pathogens.</title>
        <authorList>
            <person name="Haridas S."/>
            <person name="Albert R."/>
            <person name="Binder M."/>
            <person name="Bloem J."/>
            <person name="Labutti K."/>
            <person name="Salamov A."/>
            <person name="Andreopoulos B."/>
            <person name="Baker S."/>
            <person name="Barry K."/>
            <person name="Bills G."/>
            <person name="Bluhm B."/>
            <person name="Cannon C."/>
            <person name="Castanera R."/>
            <person name="Culley D."/>
            <person name="Daum C."/>
            <person name="Ezra D."/>
            <person name="Gonzalez J."/>
            <person name="Henrissat B."/>
            <person name="Kuo A."/>
            <person name="Liang C."/>
            <person name="Lipzen A."/>
            <person name="Lutzoni F."/>
            <person name="Magnuson J."/>
            <person name="Mondo S."/>
            <person name="Nolan M."/>
            <person name="Ohm R."/>
            <person name="Pangilinan J."/>
            <person name="Park H.-J."/>
            <person name="Ramirez L."/>
            <person name="Alfaro M."/>
            <person name="Sun H."/>
            <person name="Tritt A."/>
            <person name="Yoshinaga Y."/>
            <person name="Zwiers L.-H."/>
            <person name="Turgeon B."/>
            <person name="Goodwin S."/>
            <person name="Spatafora J."/>
            <person name="Crous P."/>
            <person name="Grigoriev I."/>
        </authorList>
    </citation>
    <scope>NUCLEOTIDE SEQUENCE</scope>
    <source>
        <strain evidence="2">CBS 133067</strain>
    </source>
</reference>
<feature type="domain" description="Heterokaryon incompatibility" evidence="1">
    <location>
        <begin position="232"/>
        <end position="383"/>
    </location>
</feature>
<dbReference type="PANTHER" id="PTHR33112">
    <property type="entry name" value="DOMAIN PROTEIN, PUTATIVE-RELATED"/>
    <property type="match status" value="1"/>
</dbReference>
<evidence type="ECO:0000313" key="2">
    <source>
        <dbReference type="EMBL" id="KAF2099956.1"/>
    </source>
</evidence>
<evidence type="ECO:0000313" key="3">
    <source>
        <dbReference type="Proteomes" id="UP000799772"/>
    </source>
</evidence>
<dbReference type="AlphaFoldDB" id="A0A9P4M6R3"/>
<dbReference type="OrthoDB" id="5125733at2759"/>
<dbReference type="InterPro" id="IPR010730">
    <property type="entry name" value="HET"/>
</dbReference>
<name>A0A9P4M6R3_9PEZI</name>
<organism evidence="2 3">
    <name type="scientific">Rhizodiscina lignyota</name>
    <dbReference type="NCBI Taxonomy" id="1504668"/>
    <lineage>
        <taxon>Eukaryota</taxon>
        <taxon>Fungi</taxon>
        <taxon>Dikarya</taxon>
        <taxon>Ascomycota</taxon>
        <taxon>Pezizomycotina</taxon>
        <taxon>Dothideomycetes</taxon>
        <taxon>Pleosporomycetidae</taxon>
        <taxon>Aulographales</taxon>
        <taxon>Rhizodiscinaceae</taxon>
        <taxon>Rhizodiscina</taxon>
    </lineage>
</organism>
<sequence>MAVTTSGPNACETCRSILADKDLLKRARSEEGLNFEVSRECFQDSVQRGCGICSTFHEMANQGSLAEIRAQGLFDPEELDGLDEEDFESMEAFRVLDAAGQPLPAKASLPGRLVRNIHAEVMPGRAKFDITSLRIAAWSAENRYHLDVEFDACAVEGGLAARYVRTRPLNPFVSSASSFAMVRKWVSDCVNSHAHCPKPKQSLPSRLILIESEDSMASYRIVSTEKIGQVSYAALSYVWGGPQPVMLTQANIPVMTSHIDSASLPKTVLDALHTTRNLGLQYLWVDALCIIQDLEADKNHEIARMDEIYHSAYVTICAASASSCRAGFLEDKSQEFPGVPARPVSHIIFPCPDGRLGEIQLTPTRTYDPIMEPLNSRAWCFQERLLSPRVLTYGSWQMYWQCQTMQACDGGDVSRFEQAGTERMSMFAFDEANKVEADATGSVQALYSNWIGLIQEYNLRNITDPQDRLPALAGIAKKYAQALADDDYCAGLWKSQLLPTLAWQNGDAKPSRPEQYRAPTWSWVSVDGELFWPDDAQVMESWMAKDVEILDCHITPLSADVPFGRVKDASLTIKAWTKTVIWDGRVHTAQGIEGYEMALDILPLEWEDQEPGEDEMDAILGRDRTDLKYQIPVTYTEFTADGERVMPITLMRITDIAALILEKDAEHTHRRLGLAVFQSPDGSDDADAYFSDGQVQTLVIL</sequence>
<protein>
    <submittedName>
        <fullName evidence="2">HET-domain-containing protein</fullName>
    </submittedName>
</protein>
<dbReference type="Pfam" id="PF06985">
    <property type="entry name" value="HET"/>
    <property type="match status" value="1"/>
</dbReference>
<evidence type="ECO:0000259" key="1">
    <source>
        <dbReference type="Pfam" id="PF06985"/>
    </source>
</evidence>
<accession>A0A9P4M6R3</accession>